<sequence>MIDIQDILCVLEVAKEKCITNAAANMFLTQSAVSQKIARTEKELGMTLFERTNRSVELTEDGMAFAKQGSHLVEEWEQFLAEMKRRTLKKEQFLTIGMHALSIYSDLPELIADFTAVYPNWKINLSTHSDSFKSIQNGKTDIFFVFTNTENLTDECALSQISLKEDTLCILLHEADVLASKETVETEDLAGYHLISWNTELMESFPEELGITLTVCEDSFLPSLISKPGSFTLTPKSRCEKILQQYSNLRAVPFKSKGIIPVLTLYLVYNSNRITAENHPFLQYAVDYYKQQEEK</sequence>
<dbReference type="RefSeq" id="WP_160202382.1">
    <property type="nucleotide sequence ID" value="NZ_QXWK01000019.1"/>
</dbReference>
<keyword evidence="3" id="KW-0238">DNA-binding</keyword>
<organism evidence="6 7">
    <name type="scientific">Anaerotruncus colihominis</name>
    <dbReference type="NCBI Taxonomy" id="169435"/>
    <lineage>
        <taxon>Bacteria</taxon>
        <taxon>Bacillati</taxon>
        <taxon>Bacillota</taxon>
        <taxon>Clostridia</taxon>
        <taxon>Eubacteriales</taxon>
        <taxon>Oscillospiraceae</taxon>
        <taxon>Anaerotruncus</taxon>
    </lineage>
</organism>
<name>A0A845QLT7_9FIRM</name>
<dbReference type="InterPro" id="IPR005119">
    <property type="entry name" value="LysR_subst-bd"/>
</dbReference>
<dbReference type="PRINTS" id="PR00039">
    <property type="entry name" value="HTHLYSR"/>
</dbReference>
<proteinExistence type="inferred from homology"/>
<keyword evidence="7" id="KW-1185">Reference proteome</keyword>
<dbReference type="PROSITE" id="PS50931">
    <property type="entry name" value="HTH_LYSR"/>
    <property type="match status" value="1"/>
</dbReference>
<accession>A0A845QLT7</accession>
<dbReference type="PANTHER" id="PTHR30346">
    <property type="entry name" value="TRANSCRIPTIONAL DUAL REGULATOR HCAR-RELATED"/>
    <property type="match status" value="1"/>
</dbReference>
<evidence type="ECO:0000256" key="1">
    <source>
        <dbReference type="ARBA" id="ARBA00009437"/>
    </source>
</evidence>
<dbReference type="InterPro" id="IPR000847">
    <property type="entry name" value="LysR_HTH_N"/>
</dbReference>
<comment type="similarity">
    <text evidence="1">Belongs to the LysR transcriptional regulatory family.</text>
</comment>
<dbReference type="Pfam" id="PF00126">
    <property type="entry name" value="HTH_1"/>
    <property type="match status" value="1"/>
</dbReference>
<dbReference type="Pfam" id="PF03466">
    <property type="entry name" value="LysR_substrate"/>
    <property type="match status" value="1"/>
</dbReference>
<dbReference type="SUPFAM" id="SSF46785">
    <property type="entry name" value="Winged helix' DNA-binding domain"/>
    <property type="match status" value="1"/>
</dbReference>
<dbReference type="EMBL" id="QXWK01000019">
    <property type="protein sequence ID" value="NBH62095.1"/>
    <property type="molecule type" value="Genomic_DNA"/>
</dbReference>
<evidence type="ECO:0000256" key="2">
    <source>
        <dbReference type="ARBA" id="ARBA00023015"/>
    </source>
</evidence>
<evidence type="ECO:0000313" key="6">
    <source>
        <dbReference type="EMBL" id="NBH62095.1"/>
    </source>
</evidence>
<evidence type="ECO:0000259" key="5">
    <source>
        <dbReference type="PROSITE" id="PS50931"/>
    </source>
</evidence>
<feature type="domain" description="HTH lysR-type" evidence="5">
    <location>
        <begin position="2"/>
        <end position="59"/>
    </location>
</feature>
<dbReference type="InterPro" id="IPR036390">
    <property type="entry name" value="WH_DNA-bd_sf"/>
</dbReference>
<protein>
    <submittedName>
        <fullName evidence="6">LysR family transcriptional regulator</fullName>
    </submittedName>
</protein>
<dbReference type="InterPro" id="IPR036388">
    <property type="entry name" value="WH-like_DNA-bd_sf"/>
</dbReference>
<evidence type="ECO:0000313" key="7">
    <source>
        <dbReference type="Proteomes" id="UP000446866"/>
    </source>
</evidence>
<dbReference type="GO" id="GO:0003700">
    <property type="term" value="F:DNA-binding transcription factor activity"/>
    <property type="evidence" value="ECO:0007669"/>
    <property type="project" value="InterPro"/>
</dbReference>
<dbReference type="AlphaFoldDB" id="A0A845QLT7"/>
<comment type="caution">
    <text evidence="6">The sequence shown here is derived from an EMBL/GenBank/DDBJ whole genome shotgun (WGS) entry which is preliminary data.</text>
</comment>
<dbReference type="GO" id="GO:0032993">
    <property type="term" value="C:protein-DNA complex"/>
    <property type="evidence" value="ECO:0007669"/>
    <property type="project" value="TreeGrafter"/>
</dbReference>
<evidence type="ECO:0000256" key="3">
    <source>
        <dbReference type="ARBA" id="ARBA00023125"/>
    </source>
</evidence>
<keyword evidence="2" id="KW-0805">Transcription regulation</keyword>
<evidence type="ECO:0000256" key="4">
    <source>
        <dbReference type="ARBA" id="ARBA00023163"/>
    </source>
</evidence>
<keyword evidence="4" id="KW-0804">Transcription</keyword>
<dbReference type="Proteomes" id="UP000446866">
    <property type="component" value="Unassembled WGS sequence"/>
</dbReference>
<reference evidence="6 7" key="1">
    <citation type="submission" date="2018-08" db="EMBL/GenBank/DDBJ databases">
        <title>Murine metabolic-syndrome-specific gut microbial biobank.</title>
        <authorList>
            <person name="Liu C."/>
        </authorList>
    </citation>
    <scope>NUCLEOTIDE SEQUENCE [LARGE SCALE GENOMIC DNA]</scope>
    <source>
        <strain evidence="6 7">28</strain>
    </source>
</reference>
<dbReference type="Gene3D" id="3.40.190.290">
    <property type="match status" value="1"/>
</dbReference>
<dbReference type="FunFam" id="1.10.10.10:FF:000001">
    <property type="entry name" value="LysR family transcriptional regulator"/>
    <property type="match status" value="1"/>
</dbReference>
<dbReference type="Gene3D" id="1.10.10.10">
    <property type="entry name" value="Winged helix-like DNA-binding domain superfamily/Winged helix DNA-binding domain"/>
    <property type="match status" value="1"/>
</dbReference>
<gene>
    <name evidence="6" type="ORF">D0435_10570</name>
</gene>
<dbReference type="PANTHER" id="PTHR30346:SF0">
    <property type="entry name" value="HCA OPERON TRANSCRIPTIONAL ACTIVATOR HCAR"/>
    <property type="match status" value="1"/>
</dbReference>
<dbReference type="GO" id="GO:0003677">
    <property type="term" value="F:DNA binding"/>
    <property type="evidence" value="ECO:0007669"/>
    <property type="project" value="UniProtKB-KW"/>
</dbReference>
<dbReference type="SUPFAM" id="SSF53850">
    <property type="entry name" value="Periplasmic binding protein-like II"/>
    <property type="match status" value="1"/>
</dbReference>
<dbReference type="CDD" id="cd05466">
    <property type="entry name" value="PBP2_LTTR_substrate"/>
    <property type="match status" value="1"/>
</dbReference>